<feature type="compositionally biased region" description="Polar residues" evidence="4">
    <location>
        <begin position="416"/>
        <end position="426"/>
    </location>
</feature>
<feature type="domain" description="Small-subunit processome Utp12" evidence="5">
    <location>
        <begin position="193"/>
        <end position="295"/>
    </location>
</feature>
<feature type="compositionally biased region" description="Low complexity" evidence="4">
    <location>
        <begin position="51"/>
        <end position="61"/>
    </location>
</feature>
<feature type="region of interest" description="Disordered" evidence="4">
    <location>
        <begin position="341"/>
        <end position="426"/>
    </location>
</feature>
<dbReference type="GO" id="GO:0005730">
    <property type="term" value="C:nucleolus"/>
    <property type="evidence" value="ECO:0007669"/>
    <property type="project" value="TreeGrafter"/>
</dbReference>
<reference evidence="6" key="1">
    <citation type="submission" date="2023-06" db="EMBL/GenBank/DDBJ databases">
        <title>Genome-scale phylogeny and comparative genomics of the fungal order Sordariales.</title>
        <authorList>
            <consortium name="Lawrence Berkeley National Laboratory"/>
            <person name="Hensen N."/>
            <person name="Bonometti L."/>
            <person name="Westerberg I."/>
            <person name="Brannstrom I.O."/>
            <person name="Guillou S."/>
            <person name="Cros-Aarteil S."/>
            <person name="Calhoun S."/>
            <person name="Haridas S."/>
            <person name="Kuo A."/>
            <person name="Mondo S."/>
            <person name="Pangilinan J."/>
            <person name="Riley R."/>
            <person name="Labutti K."/>
            <person name="Andreopoulos B."/>
            <person name="Lipzen A."/>
            <person name="Chen C."/>
            <person name="Yanf M."/>
            <person name="Daum C."/>
            <person name="Ng V."/>
            <person name="Clum A."/>
            <person name="Steindorff A."/>
            <person name="Ohm R."/>
            <person name="Martin F."/>
            <person name="Silar P."/>
            <person name="Natvig D."/>
            <person name="Lalanne C."/>
            <person name="Gautier V."/>
            <person name="Ament-Velasquez S.L."/>
            <person name="Kruys A."/>
            <person name="Hutchinson M.I."/>
            <person name="Powell A.J."/>
            <person name="Barry K."/>
            <person name="Miller A.N."/>
            <person name="Grigoriev I.V."/>
            <person name="Debuchy R."/>
            <person name="Gladieux P."/>
            <person name="Thoren M.H."/>
            <person name="Johannesson H."/>
        </authorList>
    </citation>
    <scope>NUCLEOTIDE SEQUENCE</scope>
    <source>
        <strain evidence="6">SMH4607-1</strain>
    </source>
</reference>
<dbReference type="GO" id="GO:0000462">
    <property type="term" value="P:maturation of SSU-rRNA from tricistronic rRNA transcript (SSU-rRNA, 5.8S rRNA, LSU-rRNA)"/>
    <property type="evidence" value="ECO:0007669"/>
    <property type="project" value="TreeGrafter"/>
</dbReference>
<feature type="region of interest" description="Disordered" evidence="4">
    <location>
        <begin position="303"/>
        <end position="327"/>
    </location>
</feature>
<feature type="compositionally biased region" description="Acidic residues" evidence="4">
    <location>
        <begin position="363"/>
        <end position="408"/>
    </location>
</feature>
<feature type="compositionally biased region" description="Polar residues" evidence="4">
    <location>
        <begin position="15"/>
        <end position="25"/>
    </location>
</feature>
<comment type="similarity">
    <text evidence="3">Belongs to the UTP5 family.</text>
</comment>
<evidence type="ECO:0000256" key="1">
    <source>
        <dbReference type="ARBA" id="ARBA00004123"/>
    </source>
</evidence>
<feature type="compositionally biased region" description="Basic and acidic residues" evidence="4">
    <location>
        <begin position="303"/>
        <end position="312"/>
    </location>
</feature>
<dbReference type="Proteomes" id="UP001172102">
    <property type="component" value="Unassembled WGS sequence"/>
</dbReference>
<dbReference type="EMBL" id="JAUKUA010000007">
    <property type="protein sequence ID" value="KAK0705647.1"/>
    <property type="molecule type" value="Genomic_DNA"/>
</dbReference>
<feature type="compositionally biased region" description="Polar residues" evidence="4">
    <location>
        <begin position="76"/>
        <end position="92"/>
    </location>
</feature>
<evidence type="ECO:0000313" key="6">
    <source>
        <dbReference type="EMBL" id="KAK0705647.1"/>
    </source>
</evidence>
<comment type="caution">
    <text evidence="6">The sequence shown here is derived from an EMBL/GenBank/DDBJ whole genome shotgun (WGS) entry which is preliminary data.</text>
</comment>
<evidence type="ECO:0000256" key="4">
    <source>
        <dbReference type="SAM" id="MobiDB-lite"/>
    </source>
</evidence>
<dbReference type="InterPro" id="IPR052414">
    <property type="entry name" value="U3_snoRNA-assoc_WDR"/>
</dbReference>
<keyword evidence="2" id="KW-0539">Nucleus</keyword>
<dbReference type="Pfam" id="PF04003">
    <property type="entry name" value="Utp12"/>
    <property type="match status" value="1"/>
</dbReference>
<sequence length="426" mass="46259">MSARRKQFSLAKPSLRQSAKTPTNSRIDETRTAVSAGLSASKTATEPIEISSDSSSHYSGSDNEEGDSDAEVQVITKPTTQPLKESRASGQKATPPEISKLKQDRDEQDEDVEMGSPRPQDDPEQGEGSDAEVTSPTFGDLVRGTSTIDVTSTLAAQASGALARRPDATQRSAALTNSTSLGTVLNQALKSDDSDLLESCLQVNDHTIIQNTINRMDSALAAVLLTKLAARMHRRPGRAFGLMKWMQMTLITHGGSLVTQPDLVKRLGELSRVLEERSRGLPSLLSLKGKLDMLDAQMKFRKSIKDSKREHQDESDEESEEDEDEPGVVYVEGQESHAKALTNGAGASRAEEDDFLVANGINEDSDDESFDEADDDVVEELADVESLDEDEVDHDDVEESGEDDDGEEAPPPAKLQKTSSKFAKRK</sequence>
<accession>A0AA39ZXU9</accession>
<evidence type="ECO:0000259" key="5">
    <source>
        <dbReference type="Pfam" id="PF04003"/>
    </source>
</evidence>
<dbReference type="InterPro" id="IPR007148">
    <property type="entry name" value="SSU_processome_Utp12"/>
</dbReference>
<protein>
    <submittedName>
        <fullName evidence="6">Dip2/Utp12 family-domain-containing protein</fullName>
    </submittedName>
</protein>
<gene>
    <name evidence="6" type="ORF">B0H67DRAFT_594649</name>
</gene>
<comment type="subcellular location">
    <subcellularLocation>
        <location evidence="1">Nucleus</location>
    </subcellularLocation>
</comment>
<name>A0AA39ZXU9_9PEZI</name>
<organism evidence="6 7">
    <name type="scientific">Lasiosphaeris hirsuta</name>
    <dbReference type="NCBI Taxonomy" id="260670"/>
    <lineage>
        <taxon>Eukaryota</taxon>
        <taxon>Fungi</taxon>
        <taxon>Dikarya</taxon>
        <taxon>Ascomycota</taxon>
        <taxon>Pezizomycotina</taxon>
        <taxon>Sordariomycetes</taxon>
        <taxon>Sordariomycetidae</taxon>
        <taxon>Sordariales</taxon>
        <taxon>Lasiosphaeriaceae</taxon>
        <taxon>Lasiosphaeris</taxon>
    </lineage>
</organism>
<evidence type="ECO:0000256" key="2">
    <source>
        <dbReference type="ARBA" id="ARBA00023242"/>
    </source>
</evidence>
<dbReference type="AlphaFoldDB" id="A0AA39ZXU9"/>
<dbReference type="PANTHER" id="PTHR44267">
    <property type="entry name" value="WD REPEAT-CONTAINING PROTEIN 43"/>
    <property type="match status" value="1"/>
</dbReference>
<evidence type="ECO:0000256" key="3">
    <source>
        <dbReference type="ARBA" id="ARBA00038335"/>
    </source>
</evidence>
<proteinExistence type="inferred from homology"/>
<feature type="compositionally biased region" description="Acidic residues" evidence="4">
    <location>
        <begin position="313"/>
        <end position="326"/>
    </location>
</feature>
<dbReference type="PANTHER" id="PTHR44267:SF1">
    <property type="entry name" value="WD REPEAT-CONTAINING PROTEIN 43"/>
    <property type="match status" value="1"/>
</dbReference>
<evidence type="ECO:0000313" key="7">
    <source>
        <dbReference type="Proteomes" id="UP001172102"/>
    </source>
</evidence>
<feature type="region of interest" description="Disordered" evidence="4">
    <location>
        <begin position="1"/>
        <end position="142"/>
    </location>
</feature>
<keyword evidence="7" id="KW-1185">Reference proteome</keyword>